<dbReference type="Pfam" id="PF12298">
    <property type="entry name" value="Bot1p"/>
    <property type="match status" value="1"/>
</dbReference>
<feature type="compositionally biased region" description="Low complexity" evidence="1">
    <location>
        <begin position="7"/>
        <end position="16"/>
    </location>
</feature>
<evidence type="ECO:0000313" key="3">
    <source>
        <dbReference type="Proteomes" id="UP000298138"/>
    </source>
</evidence>
<dbReference type="FunCoup" id="A0A4S2N533">
    <property type="interactions" value="105"/>
</dbReference>
<feature type="compositionally biased region" description="Basic and acidic residues" evidence="1">
    <location>
        <begin position="197"/>
        <end position="212"/>
    </location>
</feature>
<protein>
    <recommendedName>
        <fullName evidence="4">Eukaryotic mitochondrial regulator protein-domain-containing protein</fullName>
    </recommendedName>
</protein>
<dbReference type="GO" id="GO:0032543">
    <property type="term" value="P:mitochondrial translation"/>
    <property type="evidence" value="ECO:0007669"/>
    <property type="project" value="TreeGrafter"/>
</dbReference>
<dbReference type="PANTHER" id="PTHR28158">
    <property type="entry name" value="37S RIBOSOMAL PROTEIN S35, MITOCHONDRIAL"/>
    <property type="match status" value="1"/>
</dbReference>
<accession>A0A4S2N533</accession>
<evidence type="ECO:0000256" key="1">
    <source>
        <dbReference type="SAM" id="MobiDB-lite"/>
    </source>
</evidence>
<reference evidence="2 3" key="1">
    <citation type="submission" date="2019-04" db="EMBL/GenBank/DDBJ databases">
        <title>Comparative genomics and transcriptomics to analyze fruiting body development in filamentous ascomycetes.</title>
        <authorList>
            <consortium name="DOE Joint Genome Institute"/>
            <person name="Lutkenhaus R."/>
            <person name="Traeger S."/>
            <person name="Breuer J."/>
            <person name="Kuo A."/>
            <person name="Lipzen A."/>
            <person name="Pangilinan J."/>
            <person name="Dilworth D."/>
            <person name="Sandor L."/>
            <person name="Poggeler S."/>
            <person name="Barry K."/>
            <person name="Grigoriev I.V."/>
            <person name="Nowrousian M."/>
        </authorList>
    </citation>
    <scope>NUCLEOTIDE SEQUENCE [LARGE SCALE GENOMIC DNA]</scope>
    <source>
        <strain evidence="2 3">CBS 389.68</strain>
    </source>
</reference>
<dbReference type="AlphaFoldDB" id="A0A4S2N533"/>
<proteinExistence type="predicted"/>
<dbReference type="PANTHER" id="PTHR28158:SF1">
    <property type="entry name" value="SMALL RIBOSOMAL SUBUNIT PROTEIN MS45"/>
    <property type="match status" value="1"/>
</dbReference>
<keyword evidence="3" id="KW-1185">Reference proteome</keyword>
<feature type="region of interest" description="Disordered" evidence="1">
    <location>
        <begin position="191"/>
        <end position="212"/>
    </location>
</feature>
<dbReference type="GO" id="GO:0005763">
    <property type="term" value="C:mitochondrial small ribosomal subunit"/>
    <property type="evidence" value="ECO:0007669"/>
    <property type="project" value="TreeGrafter"/>
</dbReference>
<evidence type="ECO:0008006" key="4">
    <source>
        <dbReference type="Google" id="ProtNLM"/>
    </source>
</evidence>
<dbReference type="OrthoDB" id="10052321at2759"/>
<dbReference type="STRING" id="341454.A0A4S2N533"/>
<dbReference type="GO" id="GO:0003735">
    <property type="term" value="F:structural constituent of ribosome"/>
    <property type="evidence" value="ECO:0007669"/>
    <property type="project" value="TreeGrafter"/>
</dbReference>
<feature type="region of interest" description="Disordered" evidence="1">
    <location>
        <begin position="1"/>
        <end position="46"/>
    </location>
</feature>
<sequence length="354" mass="40395">MPPLPRRLPVALPSRRAFTTSRPLLKKPPAPAEDNSSEEGGRLTQQGVRAELHKEAQRRLVADYEKWVETAGQNFKYPLFNEPNYAGSYDPITWERKQLMGAQDVPFPANRHFRVHPVLSDEFREAIWESVVEKGRSVRQTSMMFGVSLERVAAVVRLKAVEKKWVEKEKPLATFLTKCLASMMPVTHLPSHITDNASKDSKDSNKPARASRNHENIQELLVHPFSTAQAFIPASESHRFTREDAGKHFGLPATDDAVPHPSLIQLARDQNAKMDQRELVARQAERDRLEVEKKEEGERKKKEIAEKSGTVVENGRWQWRLQEAETGKVGIRYGVPHQDRKRGQYKVPRKVVVP</sequence>
<evidence type="ECO:0000313" key="2">
    <source>
        <dbReference type="EMBL" id="TGZ84379.1"/>
    </source>
</evidence>
<dbReference type="Proteomes" id="UP000298138">
    <property type="component" value="Unassembled WGS sequence"/>
</dbReference>
<dbReference type="EMBL" id="ML220113">
    <property type="protein sequence ID" value="TGZ84379.1"/>
    <property type="molecule type" value="Genomic_DNA"/>
</dbReference>
<name>A0A4S2N533_9PEZI</name>
<dbReference type="InParanoid" id="A0A4S2N533"/>
<gene>
    <name evidence="2" type="ORF">EX30DRAFT_338911</name>
</gene>
<organism evidence="2 3">
    <name type="scientific">Ascodesmis nigricans</name>
    <dbReference type="NCBI Taxonomy" id="341454"/>
    <lineage>
        <taxon>Eukaryota</taxon>
        <taxon>Fungi</taxon>
        <taxon>Dikarya</taxon>
        <taxon>Ascomycota</taxon>
        <taxon>Pezizomycotina</taxon>
        <taxon>Pezizomycetes</taxon>
        <taxon>Pezizales</taxon>
        <taxon>Ascodesmidaceae</taxon>
        <taxon>Ascodesmis</taxon>
    </lineage>
</organism>
<dbReference type="InterPro" id="IPR021036">
    <property type="entry name" value="Ribosomal_mS45"/>
</dbReference>